<dbReference type="InterPro" id="IPR002933">
    <property type="entry name" value="Peptidase_M20"/>
</dbReference>
<dbReference type="InterPro" id="IPR052030">
    <property type="entry name" value="Peptidase_M20/M20A_hydrolases"/>
</dbReference>
<reference evidence="2 3" key="1">
    <citation type="submission" date="2023-01" db="EMBL/GenBank/DDBJ databases">
        <authorList>
            <person name="Lee S.H."/>
            <person name="Jung H.S."/>
            <person name="Yun J.U."/>
        </authorList>
    </citation>
    <scope>NUCLEOTIDE SEQUENCE [LARGE SCALE GENOMIC DNA]</scope>
    <source>
        <strain evidence="2 3">CBA3646</strain>
    </source>
</reference>
<dbReference type="PIRSF" id="PIRSF037227">
    <property type="entry name" value="Aminobenzoyl-glu_utiliz_pB"/>
    <property type="match status" value="1"/>
</dbReference>
<dbReference type="InterPro" id="IPR036264">
    <property type="entry name" value="Bact_exopeptidase_dim_dom"/>
</dbReference>
<name>A0ABY7QU81_9FIRM</name>
<dbReference type="Gene3D" id="3.30.70.360">
    <property type="match status" value="1"/>
</dbReference>
<dbReference type="PANTHER" id="PTHR30575">
    <property type="entry name" value="PEPTIDASE M20"/>
    <property type="match status" value="1"/>
</dbReference>
<organism evidence="2 3">
    <name type="scientific">Peptoniphilus equinus</name>
    <dbReference type="NCBI Taxonomy" id="3016343"/>
    <lineage>
        <taxon>Bacteria</taxon>
        <taxon>Bacillati</taxon>
        <taxon>Bacillota</taxon>
        <taxon>Tissierellia</taxon>
        <taxon>Tissierellales</taxon>
        <taxon>Peptoniphilaceae</taxon>
        <taxon>Peptoniphilus</taxon>
    </lineage>
</organism>
<dbReference type="Pfam" id="PF07687">
    <property type="entry name" value="M20_dimer"/>
    <property type="match status" value="1"/>
</dbReference>
<gene>
    <name evidence="2" type="ORF">O6R05_07935</name>
</gene>
<dbReference type="InterPro" id="IPR017439">
    <property type="entry name" value="Amidohydrolase"/>
</dbReference>
<feature type="domain" description="Peptidase M20 dimerisation" evidence="1">
    <location>
        <begin position="176"/>
        <end position="267"/>
    </location>
</feature>
<dbReference type="InterPro" id="IPR017145">
    <property type="entry name" value="Aminobenzoyl-glu_utiliz_pB"/>
</dbReference>
<accession>A0ABY7QU81</accession>
<sequence length="467" mass="50990">MTYNNELIQTAFNIWDFAEIKFEEFQSSKALQTLLESHGFTVQSGLAGIPTAFKATYGTGQVKIGYLGEFDALSGLSQKSGIATEEKRDDAHNGHGCGHHMLGTAAAGAALMLKDHIDKHQLDAQVIFFGCPGEEGGSGKAFMANAGVFDNLDVALSWHPYVVNAVWSGSSLANIQVFVRFHGKSTHAASAPHLGRSALDGLELLNVGVNFLREHIEEADRIHYAITDTGGISPNVVQNYAEGIYLIRSTTSEKADALYARFQKIVEGAGLMTETTPEIIFDKSASELIPNQTLERVLYEAFKLCGPPEFTPEDIRHAKQFADHATEEDIRSDPTFGMTSNPEKLYNNLKDKALCDFILDYEPSSFVMPGSTDVGNVSRVVPTSQITVGNYAVGTAAHSWQEVAQGKYDYAMKAMLKASEVLTQAGAMLLADPQLISDAKAEFQTRMKDKNKYTMPKGTMPLVLRQD</sequence>
<dbReference type="EMBL" id="CP115667">
    <property type="protein sequence ID" value="WBW49921.1"/>
    <property type="molecule type" value="Genomic_DNA"/>
</dbReference>
<dbReference type="SUPFAM" id="SSF53187">
    <property type="entry name" value="Zn-dependent exopeptidases"/>
    <property type="match status" value="1"/>
</dbReference>
<proteinExistence type="predicted"/>
<dbReference type="InterPro" id="IPR011650">
    <property type="entry name" value="Peptidase_M20_dimer"/>
</dbReference>
<protein>
    <submittedName>
        <fullName evidence="2">Amidohydrolase</fullName>
    </submittedName>
</protein>
<dbReference type="PANTHER" id="PTHR30575:SF0">
    <property type="entry name" value="XAA-ARG DIPEPTIDASE"/>
    <property type="match status" value="1"/>
</dbReference>
<dbReference type="NCBIfam" id="TIGR01891">
    <property type="entry name" value="amidohydrolases"/>
    <property type="match status" value="1"/>
</dbReference>
<evidence type="ECO:0000313" key="2">
    <source>
        <dbReference type="EMBL" id="WBW49921.1"/>
    </source>
</evidence>
<dbReference type="RefSeq" id="WP_271191452.1">
    <property type="nucleotide sequence ID" value="NZ_CP115667.1"/>
</dbReference>
<dbReference type="SUPFAM" id="SSF55031">
    <property type="entry name" value="Bacterial exopeptidase dimerisation domain"/>
    <property type="match status" value="1"/>
</dbReference>
<dbReference type="Gene3D" id="3.40.630.10">
    <property type="entry name" value="Zn peptidases"/>
    <property type="match status" value="1"/>
</dbReference>
<evidence type="ECO:0000313" key="3">
    <source>
        <dbReference type="Proteomes" id="UP001210339"/>
    </source>
</evidence>
<keyword evidence="3" id="KW-1185">Reference proteome</keyword>
<dbReference type="Proteomes" id="UP001210339">
    <property type="component" value="Chromosome"/>
</dbReference>
<evidence type="ECO:0000259" key="1">
    <source>
        <dbReference type="Pfam" id="PF07687"/>
    </source>
</evidence>
<dbReference type="Pfam" id="PF01546">
    <property type="entry name" value="Peptidase_M20"/>
    <property type="match status" value="1"/>
</dbReference>